<organism evidence="3 4">
    <name type="scientific">Phanerochaete carnosa (strain HHB-10118-sp)</name>
    <name type="common">White-rot fungus</name>
    <name type="synonym">Peniophora carnosa</name>
    <dbReference type="NCBI Taxonomy" id="650164"/>
    <lineage>
        <taxon>Eukaryota</taxon>
        <taxon>Fungi</taxon>
        <taxon>Dikarya</taxon>
        <taxon>Basidiomycota</taxon>
        <taxon>Agaricomycotina</taxon>
        <taxon>Agaricomycetes</taxon>
        <taxon>Polyporales</taxon>
        <taxon>Phanerochaetaceae</taxon>
        <taxon>Phanerochaete</taxon>
    </lineage>
</organism>
<sequence>MALICMVMYATAAAHLALAVQYSFLNAAASTSLQAAAFQCAMELFGVANRGCDRGDATATASYTVPSCTATPLLIVNMILSDSIVLWRAWVLWSKRRLLTAVSTLLVLSTLTMSILNVRNICKAEPRTTEAEFTTDVYGLSAFVLSLLTNTWTTSLIAYKAWEHRQSVRKMFKDGSIGVRTAKILVLFVDSGLLYCGFWAILVAYIVIDEYYFIGPGNDFTIRSVKWYFVTRIRQVLGTVLVDVIGMYPTVLVLLVFLTDFTVEGATKIMGTTTTPIQPLETNRPCGVTLSSDVIDSTARVITRDSGCDPYTRSIIAILSDDGLERKDPTKSSNTEHTPCT</sequence>
<protein>
    <submittedName>
        <fullName evidence="3">Uncharacterized protein</fullName>
    </submittedName>
</protein>
<evidence type="ECO:0000256" key="1">
    <source>
        <dbReference type="SAM" id="Phobius"/>
    </source>
</evidence>
<name>K5WCC9_PHACS</name>
<dbReference type="OrthoDB" id="3214103at2759"/>
<dbReference type="EMBL" id="JH930471">
    <property type="protein sequence ID" value="EKM56664.1"/>
    <property type="molecule type" value="Genomic_DNA"/>
</dbReference>
<evidence type="ECO:0000313" key="4">
    <source>
        <dbReference type="Proteomes" id="UP000008370"/>
    </source>
</evidence>
<keyword evidence="2" id="KW-0732">Signal</keyword>
<proteinExistence type="predicted"/>
<keyword evidence="1" id="KW-1133">Transmembrane helix</keyword>
<dbReference type="GeneID" id="18912673"/>
<dbReference type="HOGENOM" id="CLU_056415_0_0_1"/>
<keyword evidence="4" id="KW-1185">Reference proteome</keyword>
<dbReference type="Proteomes" id="UP000008370">
    <property type="component" value="Unassembled WGS sequence"/>
</dbReference>
<evidence type="ECO:0000256" key="2">
    <source>
        <dbReference type="SAM" id="SignalP"/>
    </source>
</evidence>
<keyword evidence="1" id="KW-0472">Membrane</keyword>
<evidence type="ECO:0000313" key="3">
    <source>
        <dbReference type="EMBL" id="EKM56664.1"/>
    </source>
</evidence>
<feature type="transmembrane region" description="Helical" evidence="1">
    <location>
        <begin position="236"/>
        <end position="258"/>
    </location>
</feature>
<feature type="transmembrane region" description="Helical" evidence="1">
    <location>
        <begin position="138"/>
        <end position="162"/>
    </location>
</feature>
<dbReference type="KEGG" id="pco:PHACADRAFT_207861"/>
<dbReference type="AlphaFoldDB" id="K5WCC9"/>
<feature type="transmembrane region" description="Helical" evidence="1">
    <location>
        <begin position="98"/>
        <end position="118"/>
    </location>
</feature>
<accession>K5WCC9</accession>
<feature type="transmembrane region" description="Helical" evidence="1">
    <location>
        <begin position="183"/>
        <end position="208"/>
    </location>
</feature>
<dbReference type="InParanoid" id="K5WCC9"/>
<keyword evidence="1" id="KW-0812">Transmembrane</keyword>
<dbReference type="RefSeq" id="XP_007394504.1">
    <property type="nucleotide sequence ID" value="XM_007394442.1"/>
</dbReference>
<feature type="signal peptide" evidence="2">
    <location>
        <begin position="1"/>
        <end position="19"/>
    </location>
</feature>
<feature type="transmembrane region" description="Helical" evidence="1">
    <location>
        <begin position="73"/>
        <end position="91"/>
    </location>
</feature>
<feature type="chain" id="PRO_5003890654" evidence="2">
    <location>
        <begin position="20"/>
        <end position="341"/>
    </location>
</feature>
<reference evidence="3 4" key="1">
    <citation type="journal article" date="2012" name="BMC Genomics">
        <title>Comparative genomics of the white-rot fungi, Phanerochaete carnosa and P. chrysosporium, to elucidate the genetic basis of the distinct wood types they colonize.</title>
        <authorList>
            <person name="Suzuki H."/>
            <person name="MacDonald J."/>
            <person name="Syed K."/>
            <person name="Salamov A."/>
            <person name="Hori C."/>
            <person name="Aerts A."/>
            <person name="Henrissat B."/>
            <person name="Wiebenga A."/>
            <person name="vanKuyk P.A."/>
            <person name="Barry K."/>
            <person name="Lindquist E."/>
            <person name="LaButti K."/>
            <person name="Lapidus A."/>
            <person name="Lucas S."/>
            <person name="Coutinho P."/>
            <person name="Gong Y."/>
            <person name="Samejima M."/>
            <person name="Mahadevan R."/>
            <person name="Abou-Zaid M."/>
            <person name="de Vries R.P."/>
            <person name="Igarashi K."/>
            <person name="Yadav J.S."/>
            <person name="Grigoriev I.V."/>
            <person name="Master E.R."/>
        </authorList>
    </citation>
    <scope>NUCLEOTIDE SEQUENCE [LARGE SCALE GENOMIC DNA]</scope>
    <source>
        <strain evidence="3 4">HHB-10118-sp</strain>
    </source>
</reference>
<gene>
    <name evidence="3" type="ORF">PHACADRAFT_207861</name>
</gene>